<keyword evidence="3" id="KW-1185">Reference proteome</keyword>
<reference evidence="3" key="1">
    <citation type="journal article" date="2019" name="Int. J. Syst. Evol. Microbiol.">
        <title>The Global Catalogue of Microorganisms (GCM) 10K type strain sequencing project: providing services to taxonomists for standard genome sequencing and annotation.</title>
        <authorList>
            <consortium name="The Broad Institute Genomics Platform"/>
            <consortium name="The Broad Institute Genome Sequencing Center for Infectious Disease"/>
            <person name="Wu L."/>
            <person name="Ma J."/>
        </authorList>
    </citation>
    <scope>NUCLEOTIDE SEQUENCE [LARGE SCALE GENOMIC DNA]</scope>
    <source>
        <strain evidence="3">CCUG 55328</strain>
    </source>
</reference>
<proteinExistence type="predicted"/>
<dbReference type="Proteomes" id="UP001597151">
    <property type="component" value="Unassembled WGS sequence"/>
</dbReference>
<accession>A0ABW3TGR4</accession>
<feature type="chain" id="PRO_5046715096" description="DUF2946 domain-containing protein" evidence="1">
    <location>
        <begin position="26"/>
        <end position="116"/>
    </location>
</feature>
<dbReference type="RefSeq" id="WP_380794291.1">
    <property type="nucleotide sequence ID" value="NZ_JBHTKR010000007.1"/>
</dbReference>
<evidence type="ECO:0008006" key="4">
    <source>
        <dbReference type="Google" id="ProtNLM"/>
    </source>
</evidence>
<feature type="signal peptide" evidence="1">
    <location>
        <begin position="1"/>
        <end position="25"/>
    </location>
</feature>
<evidence type="ECO:0000313" key="3">
    <source>
        <dbReference type="Proteomes" id="UP001597151"/>
    </source>
</evidence>
<evidence type="ECO:0000313" key="2">
    <source>
        <dbReference type="EMBL" id="MFD1196354.1"/>
    </source>
</evidence>
<organism evidence="2 3">
    <name type="scientific">Seohaeicola saemankumensis</name>
    <dbReference type="NCBI Taxonomy" id="481181"/>
    <lineage>
        <taxon>Bacteria</taxon>
        <taxon>Pseudomonadati</taxon>
        <taxon>Pseudomonadota</taxon>
        <taxon>Alphaproteobacteria</taxon>
        <taxon>Rhodobacterales</taxon>
        <taxon>Roseobacteraceae</taxon>
        <taxon>Seohaeicola</taxon>
    </lineage>
</organism>
<protein>
    <recommendedName>
        <fullName evidence="4">DUF2946 domain-containing protein</fullName>
    </recommendedName>
</protein>
<sequence length="116" mass="11830">MSRRYRPFAALVLACLLVLTAQSMAVARGMPGAAGSIVLCTGTGPVTILTDAEGQPIAPAHVCPDCTLSLIVAVAQAVPDAVRPQGRADAVILPAARPALLRGSYPFSARDPPAQA</sequence>
<keyword evidence="1" id="KW-0732">Signal</keyword>
<gene>
    <name evidence="2" type="ORF">ACFQ3C_16910</name>
</gene>
<comment type="caution">
    <text evidence="2">The sequence shown here is derived from an EMBL/GenBank/DDBJ whole genome shotgun (WGS) entry which is preliminary data.</text>
</comment>
<evidence type="ECO:0000256" key="1">
    <source>
        <dbReference type="SAM" id="SignalP"/>
    </source>
</evidence>
<dbReference type="EMBL" id="JBHTKR010000007">
    <property type="protein sequence ID" value="MFD1196354.1"/>
    <property type="molecule type" value="Genomic_DNA"/>
</dbReference>
<name>A0ABW3TGR4_9RHOB</name>